<evidence type="ECO:0000313" key="7">
    <source>
        <dbReference type="Proteomes" id="UP001470230"/>
    </source>
</evidence>
<keyword evidence="7" id="KW-1185">Reference proteome</keyword>
<evidence type="ECO:0000256" key="2">
    <source>
        <dbReference type="ARBA" id="ARBA00022771"/>
    </source>
</evidence>
<evidence type="ECO:0000256" key="4">
    <source>
        <dbReference type="SAM" id="Phobius"/>
    </source>
</evidence>
<keyword evidence="4" id="KW-0812">Transmembrane</keyword>
<evidence type="ECO:0000313" key="6">
    <source>
        <dbReference type="EMBL" id="KAK8844454.1"/>
    </source>
</evidence>
<accession>A0ABR2HCP5</accession>
<reference evidence="6 7" key="1">
    <citation type="submission" date="2024-04" db="EMBL/GenBank/DDBJ databases">
        <title>Tritrichomonas musculus Genome.</title>
        <authorList>
            <person name="Alves-Ferreira E."/>
            <person name="Grigg M."/>
            <person name="Lorenzi H."/>
            <person name="Galac M."/>
        </authorList>
    </citation>
    <scope>NUCLEOTIDE SEQUENCE [LARGE SCALE GENOMIC DNA]</scope>
    <source>
        <strain evidence="6 7">EAF2021</strain>
    </source>
</reference>
<evidence type="ECO:0000259" key="5">
    <source>
        <dbReference type="SMART" id="SM00396"/>
    </source>
</evidence>
<dbReference type="Proteomes" id="UP001470230">
    <property type="component" value="Unassembled WGS sequence"/>
</dbReference>
<protein>
    <recommendedName>
        <fullName evidence="5">UBR-type domain-containing protein</fullName>
    </recommendedName>
</protein>
<comment type="caution">
    <text evidence="6">The sequence shown here is derived from an EMBL/GenBank/DDBJ whole genome shotgun (WGS) entry which is preliminary data.</text>
</comment>
<name>A0ABR2HCP5_9EUKA</name>
<feature type="domain" description="UBR-type" evidence="5">
    <location>
        <begin position="2"/>
        <end position="59"/>
    </location>
</feature>
<sequence>MEHQKLFMCRICKLRRGECIFEACAKNSHAGHDLIYCGAKEGYCDCGAGNLSCHCKCNKVTENNFIPGPCTFNKTGKTYIYPFYRCLTCRFKEGAGCCESCAKTCHLDHDLIYCGCIRSYCDCGAGEADVFYVNTLKYQILIIKLINKIRFFIIIILFFSFKYLYTHKTHKKCEFATIQY</sequence>
<organism evidence="6 7">
    <name type="scientific">Tritrichomonas musculus</name>
    <dbReference type="NCBI Taxonomy" id="1915356"/>
    <lineage>
        <taxon>Eukaryota</taxon>
        <taxon>Metamonada</taxon>
        <taxon>Parabasalia</taxon>
        <taxon>Tritrichomonadida</taxon>
        <taxon>Tritrichomonadidae</taxon>
        <taxon>Tritrichomonas</taxon>
    </lineage>
</organism>
<keyword evidence="2" id="KW-0863">Zinc-finger</keyword>
<dbReference type="PANTHER" id="PTHR21725">
    <property type="entry name" value="E3 UBIQUITIN-PROTEIN LIGASE UBR4"/>
    <property type="match status" value="1"/>
</dbReference>
<keyword evidence="4" id="KW-0472">Membrane</keyword>
<dbReference type="SMART" id="SM00396">
    <property type="entry name" value="ZnF_UBR1"/>
    <property type="match status" value="2"/>
</dbReference>
<evidence type="ECO:0000256" key="3">
    <source>
        <dbReference type="ARBA" id="ARBA00022833"/>
    </source>
</evidence>
<evidence type="ECO:0000256" key="1">
    <source>
        <dbReference type="ARBA" id="ARBA00022723"/>
    </source>
</evidence>
<keyword evidence="1" id="KW-0479">Metal-binding</keyword>
<dbReference type="PANTHER" id="PTHR21725:SF1">
    <property type="entry name" value="E3 UBIQUITIN-PROTEIN LIGASE UBR4"/>
    <property type="match status" value="1"/>
</dbReference>
<dbReference type="EMBL" id="JAPFFF010000032">
    <property type="protein sequence ID" value="KAK8844454.1"/>
    <property type="molecule type" value="Genomic_DNA"/>
</dbReference>
<gene>
    <name evidence="6" type="ORF">M9Y10_024312</name>
</gene>
<feature type="transmembrane region" description="Helical" evidence="4">
    <location>
        <begin position="149"/>
        <end position="165"/>
    </location>
</feature>
<proteinExistence type="predicted"/>
<keyword evidence="3" id="KW-0862">Zinc</keyword>
<dbReference type="InterPro" id="IPR045189">
    <property type="entry name" value="UBR4-like"/>
</dbReference>
<dbReference type="InterPro" id="IPR003126">
    <property type="entry name" value="Znf_UBR"/>
</dbReference>
<feature type="domain" description="UBR-type" evidence="5">
    <location>
        <begin position="68"/>
        <end position="136"/>
    </location>
</feature>
<dbReference type="Pfam" id="PF02207">
    <property type="entry name" value="zf-UBR"/>
    <property type="match status" value="1"/>
</dbReference>
<keyword evidence="4" id="KW-1133">Transmembrane helix</keyword>